<dbReference type="EMBL" id="JBANQN010000008">
    <property type="protein sequence ID" value="KAK6783072.1"/>
    <property type="molecule type" value="Genomic_DNA"/>
</dbReference>
<evidence type="ECO:0000313" key="5">
    <source>
        <dbReference type="EMBL" id="KAK6783072.1"/>
    </source>
</evidence>
<evidence type="ECO:0000256" key="2">
    <source>
        <dbReference type="ARBA" id="ARBA00023242"/>
    </source>
</evidence>
<dbReference type="InterPro" id="IPR025151">
    <property type="entry name" value="ELYS_dom"/>
</dbReference>
<sequence length="1062" mass="119913">MPTLSYHLWSRKNVKQKIKIKKEVKTGSGGRKKKKTKSHLKTVSKTLPLYPSPPSVTGNDGGVALKLCKLRFEISLLYNGHKVLDKTISQLMERRRFDESSLLPHSVTGGSGIRSSPPPRPPNYTCHRVQGALKHLASIDPLELCDEAKVEHCRATRDLRSCGRHVQSVLNSCDHASLCEECSQRCDVCPICRIPLPKDANRLRLRLYYECIEAGLMSKRCDDRLQEKEDSDKQLVADIQRLYALFDVALENNLVSLICHCILFILRPQQTDVTDVCMDESAVSSDPIIAFLLDEVVVKDWCKRTFNNILTEIQVIYNLTMNALKENLSLFLKFSVKLGGISNVIDVLESSFKGSLSAKLHDLHHLQESILKTKQHMEIMIWCIRHEFLENVKSRHKNYASWRALVRERKSAAIKRAWPDSVNHSDEYNASTLFIEDALSNIEAAEQGDLDDHEEELALTYLQKDEGSLYSRSKIEGMAGCYPFESLRAAADILFLRGSSDLVVAKQAIFLYFMFDRQWTVPDEEWRHIIDDFSATFGVTRHSLLESFTFFLLDDEGVPALKEACQLLPEISSPTIHPKVAQVLLERGNPDAALMVLRWSGQDGTQLISLREAITAVRVRVECGLLTEAYTYQRLICAKINEKKLRDEQFQSASAEVEDQCRSWGLWVETLVTEICCLCIRRNLVDRMIELPWTADEEKHLHKCLLDFAAEDPSTPIGSLLVVFYLQRHRYIEAYQVDQKLQSMEENFISQNSVSEEVLARIRSINHWRTCLVDKGVELLPDILQQQIRTGKLPEVVVTCNDTVNISERSNAVAQEPIMTSLLANPPTDSSLFKRVDVVKPSVLDAPSALGGSLNLSSFKVGHYSSPSSPAFFNDAGVLKPESILGKKLKFDEISTPASRRVNPPAPVMKITRNSSVEPSISRLRNSQIYRVSPEKSQNGFPKESYIFDQTAGNNVNSLSSNRGILKHSVEDSYKSYPGKHLLSDAADRSRMLPLNDSMDVTWSHEEKGPSTVHLETNGGPRWRSDDTIEDEEIPSPDVFAGVVSPAHTSRGVRRSRRIARR</sequence>
<name>A0AAN8Y898_SOLBU</name>
<dbReference type="Pfam" id="PF13934">
    <property type="entry name" value="ELYS"/>
    <property type="match status" value="1"/>
</dbReference>
<keyword evidence="2" id="KW-0539">Nucleus</keyword>
<evidence type="ECO:0000259" key="4">
    <source>
        <dbReference type="Pfam" id="PF13934"/>
    </source>
</evidence>
<comment type="caution">
    <text evidence="5">The sequence shown here is derived from an EMBL/GenBank/DDBJ whole genome shotgun (WGS) entry which is preliminary data.</text>
</comment>
<accession>A0AAN8Y898</accession>
<dbReference type="Proteomes" id="UP001371456">
    <property type="component" value="Unassembled WGS sequence"/>
</dbReference>
<dbReference type="AlphaFoldDB" id="A0AAN8Y898"/>
<reference evidence="5 6" key="1">
    <citation type="submission" date="2024-02" db="EMBL/GenBank/DDBJ databases">
        <title>de novo genome assembly of Solanum bulbocastanum strain 11H21.</title>
        <authorList>
            <person name="Hosaka A.J."/>
        </authorList>
    </citation>
    <scope>NUCLEOTIDE SEQUENCE [LARGE SCALE GENOMIC DNA]</scope>
    <source>
        <tissue evidence="5">Young leaves</tissue>
    </source>
</reference>
<proteinExistence type="predicted"/>
<organism evidence="5 6">
    <name type="scientific">Solanum bulbocastanum</name>
    <name type="common">Wild potato</name>
    <dbReference type="NCBI Taxonomy" id="147425"/>
    <lineage>
        <taxon>Eukaryota</taxon>
        <taxon>Viridiplantae</taxon>
        <taxon>Streptophyta</taxon>
        <taxon>Embryophyta</taxon>
        <taxon>Tracheophyta</taxon>
        <taxon>Spermatophyta</taxon>
        <taxon>Magnoliopsida</taxon>
        <taxon>eudicotyledons</taxon>
        <taxon>Gunneridae</taxon>
        <taxon>Pentapetalae</taxon>
        <taxon>asterids</taxon>
        <taxon>lamiids</taxon>
        <taxon>Solanales</taxon>
        <taxon>Solanaceae</taxon>
        <taxon>Solanoideae</taxon>
        <taxon>Solaneae</taxon>
        <taxon>Solanum</taxon>
    </lineage>
</organism>
<dbReference type="InterPro" id="IPR044718">
    <property type="entry name" value="HOS1"/>
</dbReference>
<feature type="domain" description="ELYS-like" evidence="4">
    <location>
        <begin position="433"/>
        <end position="707"/>
    </location>
</feature>
<comment type="subcellular location">
    <subcellularLocation>
        <location evidence="1">Nucleus</location>
    </subcellularLocation>
</comment>
<dbReference type="GO" id="GO:0016567">
    <property type="term" value="P:protein ubiquitination"/>
    <property type="evidence" value="ECO:0007669"/>
    <property type="project" value="InterPro"/>
</dbReference>
<gene>
    <name evidence="5" type="ORF">RDI58_020868</name>
</gene>
<dbReference type="GO" id="GO:0004842">
    <property type="term" value="F:ubiquitin-protein transferase activity"/>
    <property type="evidence" value="ECO:0007669"/>
    <property type="project" value="InterPro"/>
</dbReference>
<evidence type="ECO:0000256" key="1">
    <source>
        <dbReference type="ARBA" id="ARBA00004123"/>
    </source>
</evidence>
<dbReference type="GO" id="GO:0005634">
    <property type="term" value="C:nucleus"/>
    <property type="evidence" value="ECO:0007669"/>
    <property type="project" value="UniProtKB-SubCell"/>
</dbReference>
<dbReference type="PANTHER" id="PTHR47358:SF2">
    <property type="entry name" value="E3 UBIQUITIN-PROTEIN LIGASE HOS1"/>
    <property type="match status" value="1"/>
</dbReference>
<feature type="compositionally biased region" description="Basic residues" evidence="3">
    <location>
        <begin position="1051"/>
        <end position="1062"/>
    </location>
</feature>
<feature type="region of interest" description="Disordered" evidence="3">
    <location>
        <begin position="1003"/>
        <end position="1062"/>
    </location>
</feature>
<keyword evidence="6" id="KW-1185">Reference proteome</keyword>
<protein>
    <recommendedName>
        <fullName evidence="4">ELYS-like domain-containing protein</fullName>
    </recommendedName>
</protein>
<evidence type="ECO:0000313" key="6">
    <source>
        <dbReference type="Proteomes" id="UP001371456"/>
    </source>
</evidence>
<evidence type="ECO:0000256" key="3">
    <source>
        <dbReference type="SAM" id="MobiDB-lite"/>
    </source>
</evidence>
<dbReference type="PANTHER" id="PTHR47358">
    <property type="entry name" value="E3 UBIQUITIN-PROTEIN LIGASE HOS1"/>
    <property type="match status" value="1"/>
</dbReference>